<dbReference type="EMBL" id="WNYA01001437">
    <property type="protein sequence ID" value="KAG8545763.1"/>
    <property type="molecule type" value="Genomic_DNA"/>
</dbReference>
<name>A0AAV6ZBS1_ENGPU</name>
<comment type="caution">
    <text evidence="2">The sequence shown here is derived from an EMBL/GenBank/DDBJ whole genome shotgun (WGS) entry which is preliminary data.</text>
</comment>
<dbReference type="Proteomes" id="UP000824782">
    <property type="component" value="Unassembled WGS sequence"/>
</dbReference>
<feature type="region of interest" description="Disordered" evidence="1">
    <location>
        <begin position="46"/>
        <end position="69"/>
    </location>
</feature>
<evidence type="ECO:0000256" key="1">
    <source>
        <dbReference type="SAM" id="MobiDB-lite"/>
    </source>
</evidence>
<organism evidence="2 3">
    <name type="scientific">Engystomops pustulosus</name>
    <name type="common">Tungara frog</name>
    <name type="synonym">Physalaemus pustulosus</name>
    <dbReference type="NCBI Taxonomy" id="76066"/>
    <lineage>
        <taxon>Eukaryota</taxon>
        <taxon>Metazoa</taxon>
        <taxon>Chordata</taxon>
        <taxon>Craniata</taxon>
        <taxon>Vertebrata</taxon>
        <taxon>Euteleostomi</taxon>
        <taxon>Amphibia</taxon>
        <taxon>Batrachia</taxon>
        <taxon>Anura</taxon>
        <taxon>Neobatrachia</taxon>
        <taxon>Hyloidea</taxon>
        <taxon>Leptodactylidae</taxon>
        <taxon>Leiuperinae</taxon>
        <taxon>Engystomops</taxon>
    </lineage>
</organism>
<accession>A0AAV6ZBS1</accession>
<feature type="compositionally biased region" description="Basic residues" evidence="1">
    <location>
        <begin position="127"/>
        <end position="158"/>
    </location>
</feature>
<evidence type="ECO:0008006" key="4">
    <source>
        <dbReference type="Google" id="ProtNLM"/>
    </source>
</evidence>
<feature type="non-terminal residue" evidence="2">
    <location>
        <position position="217"/>
    </location>
</feature>
<feature type="non-terminal residue" evidence="2">
    <location>
        <position position="1"/>
    </location>
</feature>
<protein>
    <recommendedName>
        <fullName evidence="4">Arginine/serine-rich protein 1</fullName>
    </recommendedName>
</protein>
<proteinExistence type="predicted"/>
<keyword evidence="3" id="KW-1185">Reference proteome</keyword>
<reference evidence="2" key="1">
    <citation type="thesis" date="2020" institute="ProQuest LLC" country="789 East Eisenhower Parkway, Ann Arbor, MI, USA">
        <title>Comparative Genomics and Chromosome Evolution.</title>
        <authorList>
            <person name="Mudd A.B."/>
        </authorList>
    </citation>
    <scope>NUCLEOTIDE SEQUENCE</scope>
    <source>
        <strain evidence="2">237g6f4</strain>
        <tissue evidence="2">Blood</tissue>
    </source>
</reference>
<sequence>ILLLPGGIVSCRIRIKMATDDAIRQRLRAEGSAWLSSLLAEAQATDLAPSAPPPQDVRRSGPTDLDEGAASEEDIIGSEFSPLDPNTLVVPPPLVAPLMAGELGTGYVLAHGQRRASSVRSRASSSRSRRSSSSRRRRASRSRSGREKRRRSRGRRSASRSGSSRSSQRASSGSSGTPSPKRQHGGSRSRGSSVRSHRSSREQVSGPSAALAMAAPG</sequence>
<feature type="compositionally biased region" description="Low complexity" evidence="1">
    <location>
        <begin position="159"/>
        <end position="176"/>
    </location>
</feature>
<feature type="compositionally biased region" description="Low complexity" evidence="1">
    <location>
        <begin position="115"/>
        <end position="126"/>
    </location>
</feature>
<dbReference type="AlphaFoldDB" id="A0AAV6ZBS1"/>
<evidence type="ECO:0000313" key="2">
    <source>
        <dbReference type="EMBL" id="KAG8545763.1"/>
    </source>
</evidence>
<evidence type="ECO:0000313" key="3">
    <source>
        <dbReference type="Proteomes" id="UP000824782"/>
    </source>
</evidence>
<feature type="region of interest" description="Disordered" evidence="1">
    <location>
        <begin position="112"/>
        <end position="217"/>
    </location>
</feature>
<gene>
    <name evidence="2" type="ORF">GDO81_020349</name>
</gene>